<name>A0A3S3RJJ0_9ACAR</name>
<dbReference type="PROSITE" id="PS51162">
    <property type="entry name" value="THYROGLOBULIN_1_2"/>
    <property type="match status" value="1"/>
</dbReference>
<keyword evidence="4 5" id="KW-1015">Disulfide bond</keyword>
<evidence type="ECO:0000256" key="3">
    <source>
        <dbReference type="ARBA" id="ARBA00022737"/>
    </source>
</evidence>
<evidence type="ECO:0000256" key="2">
    <source>
        <dbReference type="ARBA" id="ARBA00022525"/>
    </source>
</evidence>
<dbReference type="EMBL" id="NCKU01008424">
    <property type="protein sequence ID" value="RWS01906.1"/>
    <property type="molecule type" value="Genomic_DNA"/>
</dbReference>
<dbReference type="SMART" id="SM00211">
    <property type="entry name" value="TY"/>
    <property type="match status" value="2"/>
</dbReference>
<comment type="caution">
    <text evidence="5">Lacks conserved residue(s) required for the propagation of feature annotation.</text>
</comment>
<evidence type="ECO:0000313" key="10">
    <source>
        <dbReference type="EMBL" id="RWS05410.1"/>
    </source>
</evidence>
<feature type="signal peptide" evidence="6">
    <location>
        <begin position="1"/>
        <end position="18"/>
    </location>
</feature>
<dbReference type="OrthoDB" id="6425141at2759"/>
<dbReference type="Pfam" id="PF00086">
    <property type="entry name" value="Thyroglobulin_1"/>
    <property type="match status" value="2"/>
</dbReference>
<dbReference type="EMBL" id="NCKU01008425">
    <property type="protein sequence ID" value="RWS01905.1"/>
    <property type="molecule type" value="Genomic_DNA"/>
</dbReference>
<evidence type="ECO:0000256" key="5">
    <source>
        <dbReference type="PROSITE-ProRule" id="PRU00500"/>
    </source>
</evidence>
<dbReference type="AlphaFoldDB" id="A0A3S3RJJ0"/>
<protein>
    <submittedName>
        <fullName evidence="8">Putative neurotoxin LTDF S-18-like protein</fullName>
    </submittedName>
</protein>
<keyword evidence="8" id="KW-0800">Toxin</keyword>
<dbReference type="SUPFAM" id="SSF57610">
    <property type="entry name" value="Thyroglobulin type-1 domain"/>
    <property type="match status" value="2"/>
</dbReference>
<keyword evidence="11" id="KW-1185">Reference proteome</keyword>
<reference evidence="8" key="2">
    <citation type="submission" date="2018-11" db="EMBL/GenBank/DDBJ databases">
        <title>Trombidioid mite genomics.</title>
        <authorList>
            <person name="Dong X."/>
        </authorList>
    </citation>
    <scope>NUCLEOTIDE SEQUENCE</scope>
    <source>
        <strain evidence="8">UoL-WK</strain>
    </source>
</reference>
<gene>
    <name evidence="8" type="ORF">B4U79_00486</name>
    <name evidence="10" type="ORF">B4U79_16321</name>
    <name evidence="9" type="ORF">B4U79_16667</name>
</gene>
<keyword evidence="3" id="KW-0677">Repeat</keyword>
<dbReference type="InterPro" id="IPR036857">
    <property type="entry name" value="Thyroglobulin_1_sf"/>
</dbReference>
<dbReference type="Proteomes" id="UP000285301">
    <property type="component" value="Unassembled WGS sequence"/>
</dbReference>
<evidence type="ECO:0000313" key="8">
    <source>
        <dbReference type="EMBL" id="RWS01905.1"/>
    </source>
</evidence>
<dbReference type="PANTHER" id="PTHR12352:SF3">
    <property type="entry name" value="NIDOGEN-2"/>
    <property type="match status" value="1"/>
</dbReference>
<evidence type="ECO:0000313" key="9">
    <source>
        <dbReference type="EMBL" id="RWS01906.1"/>
    </source>
</evidence>
<dbReference type="GO" id="GO:0007160">
    <property type="term" value="P:cell-matrix adhesion"/>
    <property type="evidence" value="ECO:0007669"/>
    <property type="project" value="TreeGrafter"/>
</dbReference>
<proteinExistence type="predicted"/>
<evidence type="ECO:0000256" key="6">
    <source>
        <dbReference type="SAM" id="SignalP"/>
    </source>
</evidence>
<evidence type="ECO:0000256" key="4">
    <source>
        <dbReference type="ARBA" id="ARBA00023157"/>
    </source>
</evidence>
<dbReference type="GO" id="GO:0005604">
    <property type="term" value="C:basement membrane"/>
    <property type="evidence" value="ECO:0007669"/>
    <property type="project" value="TreeGrafter"/>
</dbReference>
<keyword evidence="2" id="KW-0964">Secreted</keyword>
<comment type="subcellular location">
    <subcellularLocation>
        <location evidence="1">Secreted</location>
    </subcellularLocation>
</comment>
<dbReference type="InterPro" id="IPR000716">
    <property type="entry name" value="Thyroglobulin_1"/>
</dbReference>
<dbReference type="STRING" id="1965070.A0A3S3RJJ0"/>
<dbReference type="CDD" id="cd00191">
    <property type="entry name" value="TY"/>
    <property type="match status" value="1"/>
</dbReference>
<dbReference type="Gene3D" id="4.10.800.10">
    <property type="entry name" value="Thyroglobulin type-1"/>
    <property type="match status" value="2"/>
</dbReference>
<feature type="chain" id="PRO_5033399056" evidence="6">
    <location>
        <begin position="19"/>
        <end position="152"/>
    </location>
</feature>
<evidence type="ECO:0000313" key="11">
    <source>
        <dbReference type="Proteomes" id="UP000285301"/>
    </source>
</evidence>
<accession>A0A3S3RJJ0</accession>
<sequence>MNYFAFFVFLALCGAVFCNPTTARSKSDCEEHRERELKSTVVAKVVPECDEEGNYKPKACYDNSTSGKPFCLCYSKDGQVVHQPSRNIEECNCFVEKYHGENPPRVGAFIPACKPNGHYEKKQCHGSTGMCWCAHLNGEKKTEPSRENVTCE</sequence>
<dbReference type="InterPro" id="IPR051950">
    <property type="entry name" value="Dev_reg/Prot_inhib"/>
</dbReference>
<evidence type="ECO:0000256" key="1">
    <source>
        <dbReference type="ARBA" id="ARBA00004613"/>
    </source>
</evidence>
<dbReference type="GO" id="GO:0005615">
    <property type="term" value="C:extracellular space"/>
    <property type="evidence" value="ECO:0007669"/>
    <property type="project" value="TreeGrafter"/>
</dbReference>
<reference evidence="8 11" key="1">
    <citation type="journal article" date="2018" name="Gigascience">
        <title>Genomes of trombidid mites reveal novel predicted allergens and laterally-transferred genes associated with secondary metabolism.</title>
        <authorList>
            <person name="Dong X."/>
            <person name="Chaisiri K."/>
            <person name="Xia D."/>
            <person name="Armstrong S.D."/>
            <person name="Fang Y."/>
            <person name="Donnelly M.J."/>
            <person name="Kadowaki T."/>
            <person name="McGarry J.W."/>
            <person name="Darby A.C."/>
            <person name="Makepeace B.L."/>
        </authorList>
    </citation>
    <scope>NUCLEOTIDE SEQUENCE [LARGE SCALE GENOMIC DNA]</scope>
    <source>
        <strain evidence="8">UoL-WK</strain>
    </source>
</reference>
<feature type="disulfide bond" evidence="5">
    <location>
        <begin position="124"/>
        <end position="131"/>
    </location>
</feature>
<feature type="domain" description="Thyroglobulin type-1" evidence="7">
    <location>
        <begin position="26"/>
        <end position="151"/>
    </location>
</feature>
<keyword evidence="8" id="KW-0528">Neurotoxin</keyword>
<comment type="caution">
    <text evidence="8">The sequence shown here is derived from an EMBL/GenBank/DDBJ whole genome shotgun (WGS) entry which is preliminary data.</text>
</comment>
<dbReference type="PANTHER" id="PTHR12352">
    <property type="entry name" value="SECRETED MODULAR CALCIUM-BINDING PROTEIN"/>
    <property type="match status" value="1"/>
</dbReference>
<organism evidence="8 11">
    <name type="scientific">Dinothrombium tinctorium</name>
    <dbReference type="NCBI Taxonomy" id="1965070"/>
    <lineage>
        <taxon>Eukaryota</taxon>
        <taxon>Metazoa</taxon>
        <taxon>Ecdysozoa</taxon>
        <taxon>Arthropoda</taxon>
        <taxon>Chelicerata</taxon>
        <taxon>Arachnida</taxon>
        <taxon>Acari</taxon>
        <taxon>Acariformes</taxon>
        <taxon>Trombidiformes</taxon>
        <taxon>Prostigmata</taxon>
        <taxon>Anystina</taxon>
        <taxon>Parasitengona</taxon>
        <taxon>Trombidioidea</taxon>
        <taxon>Trombidiidae</taxon>
        <taxon>Dinothrombium</taxon>
    </lineage>
</organism>
<dbReference type="EMBL" id="NCKU01004807">
    <property type="protein sequence ID" value="RWS05410.1"/>
    <property type="molecule type" value="Genomic_DNA"/>
</dbReference>
<evidence type="ECO:0000259" key="7">
    <source>
        <dbReference type="PROSITE" id="PS51162"/>
    </source>
</evidence>
<keyword evidence="6" id="KW-0732">Signal</keyword>
<dbReference type="PROSITE" id="PS00484">
    <property type="entry name" value="THYROGLOBULIN_1_1"/>
    <property type="match status" value="1"/>
</dbReference>